<feature type="non-terminal residue" evidence="6">
    <location>
        <position position="1"/>
    </location>
</feature>
<organism evidence="6">
    <name type="scientific">Hydra vulgaris</name>
    <name type="common">Hydra</name>
    <name type="synonym">Hydra attenuata</name>
    <dbReference type="NCBI Taxonomy" id="6087"/>
    <lineage>
        <taxon>Eukaryota</taxon>
        <taxon>Metazoa</taxon>
        <taxon>Cnidaria</taxon>
        <taxon>Hydrozoa</taxon>
        <taxon>Hydroidolina</taxon>
        <taxon>Anthoathecata</taxon>
        <taxon>Aplanulata</taxon>
        <taxon>Hydridae</taxon>
        <taxon>Hydra</taxon>
    </lineage>
</organism>
<dbReference type="Gene3D" id="3.20.20.10">
    <property type="entry name" value="Alanine racemase"/>
    <property type="match status" value="1"/>
</dbReference>
<dbReference type="PANTHER" id="PTHR10146:SF14">
    <property type="entry name" value="PYRIDOXAL PHOSPHATE HOMEOSTASIS PROTEIN"/>
    <property type="match status" value="1"/>
</dbReference>
<proteinExistence type="evidence at transcript level"/>
<dbReference type="Pfam" id="PF01168">
    <property type="entry name" value="Ala_racemase_N"/>
    <property type="match status" value="1"/>
</dbReference>
<dbReference type="InterPro" id="IPR029066">
    <property type="entry name" value="PLP-binding_barrel"/>
</dbReference>
<dbReference type="PIRSF" id="PIRSF004848">
    <property type="entry name" value="YBL036c_PLPDEIII"/>
    <property type="match status" value="1"/>
</dbReference>
<protein>
    <recommendedName>
        <fullName evidence="2">Pyridoxal phosphate-binding protein</fullName>
    </recommendedName>
</protein>
<evidence type="ECO:0000313" key="6">
    <source>
        <dbReference type="EMBL" id="CDG71686.1"/>
    </source>
</evidence>
<dbReference type="FunFam" id="3.20.20.10:FF:000007">
    <property type="entry name" value="Pyridoxal phosphate homeostasis protein"/>
    <property type="match status" value="1"/>
</dbReference>
<gene>
    <name evidence="6" type="primary">PROSC</name>
</gene>
<feature type="domain" description="Alanine racemase N-terminal" evidence="5">
    <location>
        <begin position="73"/>
        <end position="265"/>
    </location>
</feature>
<dbReference type="GO" id="GO:0030170">
    <property type="term" value="F:pyridoxal phosphate binding"/>
    <property type="evidence" value="ECO:0007669"/>
    <property type="project" value="InterPro"/>
</dbReference>
<dbReference type="InterPro" id="IPR011078">
    <property type="entry name" value="PyrdxlP_homeostasis"/>
</dbReference>
<keyword evidence="1 3" id="KW-0663">Pyridoxal phosphate</keyword>
<sequence>KYLFLMKTFVSNNFLSQQFIRIMSTSFISTALTEVNLNIQKAFQVSLKVHGNLQVMPTLIVVSKTKPPEMLIEAYNHGQRDFGENYVQELVQKASHLKNLGYNDIRWHFIGSLQRNKVNNLLDVENLFAVHTVGSIKLADALDKSWAKKNTGTQLNVFIQVNTSAEENKGGCEPNECVSLAKHILNSCKSLSLYGLMTIGLFDYDYSQGPNPDFLCLSKCRQDVCTSCGIEENNLMLSMGMSNDYQEAISAGSTHVRIGSLIFGAR</sequence>
<name>T2MHW5_HYDVU</name>
<dbReference type="PANTHER" id="PTHR10146">
    <property type="entry name" value="PROLINE SYNTHETASE CO-TRANSCRIBED BACTERIAL HOMOLOG PROTEIN"/>
    <property type="match status" value="1"/>
</dbReference>
<dbReference type="HAMAP" id="MF_02087">
    <property type="entry name" value="PLP_homeostasis"/>
    <property type="match status" value="1"/>
</dbReference>
<reference evidence="6" key="1">
    <citation type="journal article" date="2013" name="Genome Biol. Evol.">
        <title>Punctuated emergences of genetic and phenotypic innovations in eumetazoan, bilaterian, euteleostome, and hominidae ancestors.</title>
        <authorList>
            <person name="Wenger Y."/>
            <person name="Galliot B."/>
        </authorList>
    </citation>
    <scope>NUCLEOTIDE SEQUENCE</scope>
    <source>
        <tissue evidence="6">Whole animals</tissue>
    </source>
</reference>
<evidence type="ECO:0000256" key="2">
    <source>
        <dbReference type="ARBA" id="ARBA00079731"/>
    </source>
</evidence>
<dbReference type="OrthoDB" id="10264196at2759"/>
<dbReference type="CDD" id="cd06822">
    <property type="entry name" value="PLPDE_III_YBL036c_euk"/>
    <property type="match status" value="1"/>
</dbReference>
<comment type="similarity">
    <text evidence="4">Belongs to the pyridoxal phosphate-binding protein YggS/PROSC family.</text>
</comment>
<dbReference type="SUPFAM" id="SSF51419">
    <property type="entry name" value="PLP-binding barrel"/>
    <property type="match status" value="1"/>
</dbReference>
<accession>T2MHW5</accession>
<evidence type="ECO:0000259" key="5">
    <source>
        <dbReference type="Pfam" id="PF01168"/>
    </source>
</evidence>
<dbReference type="PROSITE" id="PS01211">
    <property type="entry name" value="UPF0001"/>
    <property type="match status" value="1"/>
</dbReference>
<dbReference type="InterPro" id="IPR001608">
    <property type="entry name" value="Ala_racemase_N"/>
</dbReference>
<dbReference type="AlphaFoldDB" id="T2MHW5"/>
<evidence type="ECO:0000256" key="4">
    <source>
        <dbReference type="RuleBase" id="RU004514"/>
    </source>
</evidence>
<feature type="modified residue" description="N6-(pyridoxal phosphate)lysine" evidence="3">
    <location>
        <position position="64"/>
    </location>
</feature>
<dbReference type="NCBIfam" id="TIGR00044">
    <property type="entry name" value="YggS family pyridoxal phosphate-dependent enzyme"/>
    <property type="match status" value="1"/>
</dbReference>
<comment type="cofactor">
    <cofactor evidence="3">
        <name>pyridoxal 5'-phosphate</name>
        <dbReference type="ChEBI" id="CHEBI:597326"/>
    </cofactor>
</comment>
<evidence type="ECO:0000256" key="3">
    <source>
        <dbReference type="PIRSR" id="PIRSR004848-1"/>
    </source>
</evidence>
<evidence type="ECO:0000256" key="1">
    <source>
        <dbReference type="ARBA" id="ARBA00022898"/>
    </source>
</evidence>
<dbReference type="EMBL" id="HAAD01005454">
    <property type="protein sequence ID" value="CDG71686.1"/>
    <property type="molecule type" value="mRNA"/>
</dbReference>